<feature type="compositionally biased region" description="Polar residues" evidence="10">
    <location>
        <begin position="413"/>
        <end position="425"/>
    </location>
</feature>
<dbReference type="Pfam" id="PF06333">
    <property type="entry name" value="Med13_C"/>
    <property type="match status" value="1"/>
</dbReference>
<evidence type="ECO:0000259" key="13">
    <source>
        <dbReference type="Pfam" id="PF18296"/>
    </source>
</evidence>
<evidence type="ECO:0000256" key="2">
    <source>
        <dbReference type="ARBA" id="ARBA00009354"/>
    </source>
</evidence>
<evidence type="ECO:0000259" key="12">
    <source>
        <dbReference type="Pfam" id="PF11597"/>
    </source>
</evidence>
<evidence type="ECO:0000256" key="1">
    <source>
        <dbReference type="ARBA" id="ARBA00004123"/>
    </source>
</evidence>
<dbReference type="InterPro" id="IPR041285">
    <property type="entry name" value="MID_MedPIWI"/>
</dbReference>
<comment type="caution">
    <text evidence="14">The sequence shown here is derived from an EMBL/GenBank/DDBJ whole genome shotgun (WGS) entry which is preliminary data.</text>
</comment>
<dbReference type="Pfam" id="PF18296">
    <property type="entry name" value="MID_MedPIWI"/>
    <property type="match status" value="1"/>
</dbReference>
<evidence type="ECO:0000256" key="10">
    <source>
        <dbReference type="SAM" id="MobiDB-lite"/>
    </source>
</evidence>
<evidence type="ECO:0000313" key="14">
    <source>
        <dbReference type="EMBL" id="KAL0422721.1"/>
    </source>
</evidence>
<feature type="domain" description="MID" evidence="13">
    <location>
        <begin position="1176"/>
        <end position="1411"/>
    </location>
</feature>
<feature type="domain" description="Mediator complex subunit Med13 N-terminal" evidence="12">
    <location>
        <begin position="2"/>
        <end position="252"/>
    </location>
</feature>
<evidence type="ECO:0000256" key="3">
    <source>
        <dbReference type="ARBA" id="ARBA00019618"/>
    </source>
</evidence>
<dbReference type="PANTHER" id="PTHR48249">
    <property type="entry name" value="MEDIATOR OF RNA POLYMERASE II TRANSCRIPTION SUBUNIT 13"/>
    <property type="match status" value="1"/>
</dbReference>
<reference evidence="14" key="1">
    <citation type="submission" date="2020-06" db="EMBL/GenBank/DDBJ databases">
        <authorList>
            <person name="Li T."/>
            <person name="Hu X."/>
            <person name="Zhang T."/>
            <person name="Song X."/>
            <person name="Zhang H."/>
            <person name="Dai N."/>
            <person name="Sheng W."/>
            <person name="Hou X."/>
            <person name="Wei L."/>
        </authorList>
    </citation>
    <scope>NUCLEOTIDE SEQUENCE</scope>
    <source>
        <strain evidence="14">KEN1</strain>
        <tissue evidence="14">Leaf</tissue>
    </source>
</reference>
<evidence type="ECO:0000259" key="11">
    <source>
        <dbReference type="Pfam" id="PF06333"/>
    </source>
</evidence>
<keyword evidence="5 9" id="KW-0805">Transcription regulation</keyword>
<proteinExistence type="inferred from homology"/>
<feature type="region of interest" description="Disordered" evidence="10">
    <location>
        <begin position="403"/>
        <end position="499"/>
    </location>
</feature>
<comment type="similarity">
    <text evidence="2 9">Belongs to the Mediator complex subunit 13 family.</text>
</comment>
<feature type="domain" description="Mediator complex subunit Med13 C-terminal" evidence="11">
    <location>
        <begin position="1580"/>
        <end position="1973"/>
    </location>
</feature>
<feature type="compositionally biased region" description="Polar residues" evidence="10">
    <location>
        <begin position="463"/>
        <end position="474"/>
    </location>
</feature>
<keyword evidence="8 9" id="KW-0539">Nucleus</keyword>
<dbReference type="InterPro" id="IPR009401">
    <property type="entry name" value="Med13_C"/>
</dbReference>
<evidence type="ECO:0000256" key="6">
    <source>
        <dbReference type="ARBA" id="ARBA00023159"/>
    </source>
</evidence>
<feature type="compositionally biased region" description="Low complexity" evidence="10">
    <location>
        <begin position="426"/>
        <end position="444"/>
    </location>
</feature>
<feature type="region of interest" description="Disordered" evidence="10">
    <location>
        <begin position="624"/>
        <end position="646"/>
    </location>
</feature>
<keyword evidence="6 9" id="KW-0010">Activator</keyword>
<evidence type="ECO:0000256" key="4">
    <source>
        <dbReference type="ARBA" id="ARBA00022491"/>
    </source>
</evidence>
<feature type="compositionally biased region" description="Polar residues" evidence="10">
    <location>
        <begin position="844"/>
        <end position="855"/>
    </location>
</feature>
<evidence type="ECO:0000256" key="5">
    <source>
        <dbReference type="ARBA" id="ARBA00023015"/>
    </source>
</evidence>
<evidence type="ECO:0000256" key="9">
    <source>
        <dbReference type="RuleBase" id="RU364134"/>
    </source>
</evidence>
<organism evidence="14">
    <name type="scientific">Sesamum latifolium</name>
    <dbReference type="NCBI Taxonomy" id="2727402"/>
    <lineage>
        <taxon>Eukaryota</taxon>
        <taxon>Viridiplantae</taxon>
        <taxon>Streptophyta</taxon>
        <taxon>Embryophyta</taxon>
        <taxon>Tracheophyta</taxon>
        <taxon>Spermatophyta</taxon>
        <taxon>Magnoliopsida</taxon>
        <taxon>eudicotyledons</taxon>
        <taxon>Gunneridae</taxon>
        <taxon>Pentapetalae</taxon>
        <taxon>asterids</taxon>
        <taxon>lamiids</taxon>
        <taxon>Lamiales</taxon>
        <taxon>Pedaliaceae</taxon>
        <taxon>Sesamum</taxon>
    </lineage>
</organism>
<evidence type="ECO:0000256" key="8">
    <source>
        <dbReference type="ARBA" id="ARBA00023242"/>
    </source>
</evidence>
<dbReference type="PANTHER" id="PTHR48249:SF3">
    <property type="entry name" value="MEDIATOR OF RNA POLYMERASE II TRANSCRIPTION SUBUNIT 13"/>
    <property type="match status" value="1"/>
</dbReference>
<keyword evidence="7 9" id="KW-0804">Transcription</keyword>
<comment type="subunit">
    <text evidence="9">Component of the Mediator complex.</text>
</comment>
<sequence>MWTNIFKIGGLHQISWFQFLPHEFDFNTLPDKSVKVDQKDAATHAVLSAHVQLQKEGFLSTWTNSFVGPWDPSQGLHNPDEKIKLWLFLPGQHSSIVEKAQPSVARLRVLASGLWVAPGDSEEVAAALSQALRNSIERALRGLSYVRFGDAFSKYHPFTQNEELFRRGQPVAEFIFAATEEAVFVHVIVSAKHVRALSSGDIEPFLSSSCRRSTDRISVVVSPHGMRGKLTGCCPGDLVKQVYLSAGKFRGSNGIVGLPYHVAQGSGLPGQLRGQNCYVEVTLGCHDKVVKNVNSHTHGTESPATGRGTQRWSSDKHLVCEKMFVYPAEAVLVPVMQTSFARSSLKRFWLQNWVGPALSGSSLFMHWLDRKFPIYLYPNFHTLRFRSTPEFVLSLSFGFDSNDKVDSRGESSLEPSGTRSQHGYRSSSNSNSSSNCSISSSSSDSEPKTLGAGDPEADADSLMSRQSGLSSLGHMQNDGLQLGSKRPRTGTSESFGQAGMVLNPSMSDYGTMEVNNVSITGVGNEQVGSQWGWDDDDRGIGMDIQALLSEFGDFGDFFENDALPFGEPPGSAESQALMFPPPEGGELVSSPSNSVMDVSGEMHLPVGFPTFDSFNHLQAPTSMEDLASKSQEATKSSTSGQVTSTLPSFSGEFDHVVKAEALMTFAPEYGGVETPKSEISSVIFRSPYVPKSGKVDSASSSNNYVYSATPPSSPCCDGSDEKSILPVSMKACAERNDSSSVLRSKKYYTHVERGRHHIAGSNNSFPKGEVGVASSQFSVFSQTNVDHVSSKASEGSAREDNFHPTSRTVLATEIECLMSQTSMCRLRHTLLSSNSPSPAGVSGLSGNSTPNQAHVDSSTIVDNISIKSEVKKKEIIPVRLAGDIDGGILDGPLSAPVGVWRSVGLPKVAKTSAPSMEVCPSIQHNSFIEESMLSYGRHPLQELLDGIALLVQQATSFVDVALDADCGDGPYGWLALQEQWRRGFSCGPSMVHAGCGGLLASCHSLDIAGMELVDPLTVDVQASLTISLLQSDIKAALKSAFSSVDGPLSVTDWCRGRSPSTEGMTYDGFSGESTASASECRDSSSTVTLSVGEPMSPSLSSAGGVSCLKADGTRGDEAGTSLSELDQQHCSRFRPTLSVVPFPSILVGYQDDWLKTSASSLQVWEKAPLEPYATAKNMSYYVVCPNIDPLTTAATDFFLQLGTVYETCKLGTHAPQSLGNEMEIDSGKISPSGFVFLDCPQSMKIETNNASILGSISDYFLCLSNGWDLTSYLKTLSKVLKTLKLGSSAPVNAKEGNGGPCTVVYVVCPFPEPLAVLQTVVESSIAIGSVIRSSDKERRSLMHNQVAKALSYPAAVDESFSNVLTLTGFSIPKLVLQIVTVDAIFRVTSPTLNELIILKEIAFTVYNKARRISRGASGETAPSLAVPGRSHSALMQMASPVPGMWKDCVGPRIGGPPLQRESELDASLRPGAWDNSWQTARSGGLGCDANRTGDVFPLDEIRCLFEPLFILAEPGSLERGLSPFSGNIVDSAKLLSDDCASTSFVQSSASSGSGDNGPVSQPDSLDSDGFGSGHQKTLPSLHCCYGWTEDWRWMVCIWTDSRGELLDSYVYPFGGISSRQDTKGLQSLFIQILQQGCQILQACSPDVGIAKPRDLVITRIGCFFELECQEWQKALYSAGGSDVKKWSLQLRRSFPDGISPSSNGNSLQQQEMSLMQERALPSSPSPLYSSHPKASAFMKGGITQPSSRKPLMGGHAVLDNSKGLLQWVQSISFVSVSIDHSLQLVFQADSTLPGTSQASTTSSQSGYLEGYTPVKSLGSTSASYVLIPSPSMRFLPPATLQLPTCLTADSPPLAHLLHSKGSAIPLSTGFVVSKAVPSMRKDYRSLSKEEWPSILSVSLVDYYGGNNFSQEKIVKGVNKQVGRGMNSDAKDFEVETHMILESIAAELHSLSWMTVSPAYLERRSALPFHCDMVLRLRRLLHFADKELSRLPEKARV</sequence>
<dbReference type="EMBL" id="JACGWN010000011">
    <property type="protein sequence ID" value="KAL0422721.1"/>
    <property type="molecule type" value="Genomic_DNA"/>
</dbReference>
<dbReference type="GO" id="GO:0045944">
    <property type="term" value="P:positive regulation of transcription by RNA polymerase II"/>
    <property type="evidence" value="ECO:0007669"/>
    <property type="project" value="TreeGrafter"/>
</dbReference>
<gene>
    <name evidence="14" type="ORF">Slati_3295000</name>
</gene>
<accession>A0AAW2V080</accession>
<evidence type="ECO:0000256" key="7">
    <source>
        <dbReference type="ARBA" id="ARBA00023163"/>
    </source>
</evidence>
<keyword evidence="4 9" id="KW-0678">Repressor</keyword>
<dbReference type="GO" id="GO:0016592">
    <property type="term" value="C:mediator complex"/>
    <property type="evidence" value="ECO:0007669"/>
    <property type="project" value="InterPro"/>
</dbReference>
<dbReference type="Pfam" id="PF11597">
    <property type="entry name" value="Med13_N"/>
    <property type="match status" value="1"/>
</dbReference>
<feature type="region of interest" description="Disordered" evidence="10">
    <location>
        <begin position="1546"/>
        <end position="1571"/>
    </location>
</feature>
<dbReference type="InterPro" id="IPR021643">
    <property type="entry name" value="Mediator_Med13_N"/>
</dbReference>
<dbReference type="GO" id="GO:0003713">
    <property type="term" value="F:transcription coactivator activity"/>
    <property type="evidence" value="ECO:0007669"/>
    <property type="project" value="TreeGrafter"/>
</dbReference>
<comment type="subcellular location">
    <subcellularLocation>
        <location evidence="1 9">Nucleus</location>
    </subcellularLocation>
</comment>
<reference evidence="14" key="2">
    <citation type="journal article" date="2024" name="Plant">
        <title>Genomic evolution and insights into agronomic trait innovations of Sesamum species.</title>
        <authorList>
            <person name="Miao H."/>
            <person name="Wang L."/>
            <person name="Qu L."/>
            <person name="Liu H."/>
            <person name="Sun Y."/>
            <person name="Le M."/>
            <person name="Wang Q."/>
            <person name="Wei S."/>
            <person name="Zheng Y."/>
            <person name="Lin W."/>
            <person name="Duan Y."/>
            <person name="Cao H."/>
            <person name="Xiong S."/>
            <person name="Wang X."/>
            <person name="Wei L."/>
            <person name="Li C."/>
            <person name="Ma Q."/>
            <person name="Ju M."/>
            <person name="Zhao R."/>
            <person name="Li G."/>
            <person name="Mu C."/>
            <person name="Tian Q."/>
            <person name="Mei H."/>
            <person name="Zhang T."/>
            <person name="Gao T."/>
            <person name="Zhang H."/>
        </authorList>
    </citation>
    <scope>NUCLEOTIDE SEQUENCE</scope>
    <source>
        <strain evidence="14">KEN1</strain>
    </source>
</reference>
<dbReference type="InterPro" id="IPR051139">
    <property type="entry name" value="Mediator_complx_sub13"/>
</dbReference>
<comment type="function">
    <text evidence="9">Component of the Mediator complex, a coactivator involved in regulated transcription of nearly all RNA polymerase II-dependent genes. Mediator functions as a bridge to convey information from gene-specific regulatory proteins to the basal RNA polymerase II transcription machinery. Mediator is recruited to promoters by direct interactions with regulatory proteins and serves as a scaffold for the assembly of a functional preinitiation complex with RNA polymerase II and the general transcription factors.</text>
</comment>
<protein>
    <recommendedName>
        <fullName evidence="3 9">Mediator of RNA polymerase II transcription subunit 13</fullName>
    </recommendedName>
</protein>
<feature type="compositionally biased region" description="Polar residues" evidence="10">
    <location>
        <begin position="628"/>
        <end position="646"/>
    </location>
</feature>
<name>A0AAW2V080_9LAMI</name>
<feature type="region of interest" description="Disordered" evidence="10">
    <location>
        <begin position="835"/>
        <end position="855"/>
    </location>
</feature>